<accession>A0A5J4S4Q5</accession>
<dbReference type="GO" id="GO:0016740">
    <property type="term" value="F:transferase activity"/>
    <property type="evidence" value="ECO:0007669"/>
    <property type="project" value="UniProtKB-KW"/>
</dbReference>
<organism evidence="3">
    <name type="scientific">termite gut metagenome</name>
    <dbReference type="NCBI Taxonomy" id="433724"/>
    <lineage>
        <taxon>unclassified sequences</taxon>
        <taxon>metagenomes</taxon>
        <taxon>organismal metagenomes</taxon>
    </lineage>
</organism>
<evidence type="ECO:0000313" key="3">
    <source>
        <dbReference type="EMBL" id="KAA6340221.1"/>
    </source>
</evidence>
<protein>
    <recommendedName>
        <fullName evidence="2">Glycosyl transferase CAP10 domain-containing protein</fullName>
    </recommendedName>
</protein>
<evidence type="ECO:0000256" key="1">
    <source>
        <dbReference type="ARBA" id="ARBA00022679"/>
    </source>
</evidence>
<dbReference type="Pfam" id="PF05686">
    <property type="entry name" value="Glyco_transf_90"/>
    <property type="match status" value="1"/>
</dbReference>
<evidence type="ECO:0000259" key="2">
    <source>
        <dbReference type="SMART" id="SM00672"/>
    </source>
</evidence>
<name>A0A5J4S4Q5_9ZZZZ</name>
<dbReference type="InterPro" id="IPR006598">
    <property type="entry name" value="CAP10"/>
</dbReference>
<dbReference type="PANTHER" id="PTHR12203">
    <property type="entry name" value="KDEL LYS-ASP-GLU-LEU CONTAINING - RELATED"/>
    <property type="match status" value="1"/>
</dbReference>
<dbReference type="EMBL" id="SNRY01000476">
    <property type="protein sequence ID" value="KAA6340221.1"/>
    <property type="molecule type" value="Genomic_DNA"/>
</dbReference>
<proteinExistence type="predicted"/>
<dbReference type="AlphaFoldDB" id="A0A5J4S4Q5"/>
<dbReference type="SMART" id="SM00672">
    <property type="entry name" value="CAP10"/>
    <property type="match status" value="1"/>
</dbReference>
<dbReference type="InterPro" id="IPR051091">
    <property type="entry name" value="O-Glucosyltr/Glycosyltrsf_90"/>
</dbReference>
<reference evidence="3" key="1">
    <citation type="submission" date="2019-03" db="EMBL/GenBank/DDBJ databases">
        <title>Single cell metagenomics reveals metabolic interactions within the superorganism composed of flagellate Streblomastix strix and complex community of Bacteroidetes bacteria on its surface.</title>
        <authorList>
            <person name="Treitli S.C."/>
            <person name="Kolisko M."/>
            <person name="Husnik F."/>
            <person name="Keeling P."/>
            <person name="Hampl V."/>
        </authorList>
    </citation>
    <scope>NUCLEOTIDE SEQUENCE</scope>
    <source>
        <strain evidence="3">STM</strain>
    </source>
</reference>
<dbReference type="PANTHER" id="PTHR12203:SF35">
    <property type="entry name" value="PROTEIN O-GLUCOSYLTRANSFERASE 1"/>
    <property type="match status" value="1"/>
</dbReference>
<feature type="domain" description="Glycosyl transferase CAP10" evidence="2">
    <location>
        <begin position="113"/>
        <end position="322"/>
    </location>
</feature>
<gene>
    <name evidence="3" type="ORF">EZS27_011914</name>
</gene>
<keyword evidence="1" id="KW-0808">Transferase</keyword>
<comment type="caution">
    <text evidence="3">The sequence shown here is derived from an EMBL/GenBank/DDBJ whole genome shotgun (WGS) entry which is preliminary data.</text>
</comment>
<sequence>MNVVRYINLQKHKNSKLLYYLKNLIRYYTPKIFLRKKLPCIFLRLSKYDENYIVDRVNYYNKLDKTIPVSNEMIPLLQFKRPKKKKGQSVFSAYFFDSYQYTRYFSNHLKAAFLFGDVIHIPEIPSITKSRPINGDNANSVILNLDKVRHFMFVKDKKRFQDKKDMLVGRAYVTQPQRIEFWEMYFNHPLCNLGQINKNNTNHPEWIVKLMTIDEHLEYKFILCIEGNDVATNLKWVMSSNSLAVMPRPRYETWFMEGRLIPNYHYIEIKADYSDLEDRLTYYTHHIDKALQIIENAHQYIAQFKDRKREDLISFLVLRRYFIQTRQLLLI</sequence>